<sequence length="227" mass="25347">MVEKILSVKNLDVSVPNKTLIKSLSFEVFTGEILCITGDNGVGKTTLLNTLLGESKQVKKISKHVDFSVSFDAIQVIPQFREIDDAYPLSVENFMTLNLTHRLSPWLSRSEKALRAQVAEWTNLNQILKQPMGKTSGGEKQRAYLAQALMAEPQLLILDESTSNLDRDSRIELLRLIKEISVSADIGVVFITHDPELVAMFADVELHIQNYKGVIRKAELEKGIANV</sequence>
<dbReference type="SUPFAM" id="SSF52540">
    <property type="entry name" value="P-loop containing nucleoside triphosphate hydrolases"/>
    <property type="match status" value="1"/>
</dbReference>
<keyword evidence="2" id="KW-0813">Transport</keyword>
<dbReference type="Pfam" id="PF00005">
    <property type="entry name" value="ABC_tran"/>
    <property type="match status" value="1"/>
</dbReference>
<evidence type="ECO:0000313" key="7">
    <source>
        <dbReference type="Proteomes" id="UP000192288"/>
    </source>
</evidence>
<evidence type="ECO:0000256" key="2">
    <source>
        <dbReference type="ARBA" id="ARBA00022448"/>
    </source>
</evidence>
<evidence type="ECO:0000256" key="3">
    <source>
        <dbReference type="ARBA" id="ARBA00022741"/>
    </source>
</evidence>
<dbReference type="PANTHER" id="PTHR42734">
    <property type="entry name" value="METAL TRANSPORT SYSTEM ATP-BINDING PROTEIN TM_0124-RELATED"/>
    <property type="match status" value="1"/>
</dbReference>
<evidence type="ECO:0000259" key="5">
    <source>
        <dbReference type="PROSITE" id="PS50893"/>
    </source>
</evidence>
<dbReference type="EMBL" id="MPLS01000012">
    <property type="protein sequence ID" value="ORI97879.1"/>
    <property type="molecule type" value="Genomic_DNA"/>
</dbReference>
<evidence type="ECO:0000313" key="6">
    <source>
        <dbReference type="EMBL" id="ORI97879.1"/>
    </source>
</evidence>
<evidence type="ECO:0000256" key="4">
    <source>
        <dbReference type="ARBA" id="ARBA00022840"/>
    </source>
</evidence>
<gene>
    <name evidence="6" type="ORF">BMR96_04675</name>
</gene>
<dbReference type="InterPro" id="IPR003593">
    <property type="entry name" value="AAA+_ATPase"/>
</dbReference>
<organism evidence="6 7">
    <name type="scientific">Leuconostoc pseudomesenteroides</name>
    <dbReference type="NCBI Taxonomy" id="33968"/>
    <lineage>
        <taxon>Bacteria</taxon>
        <taxon>Bacillati</taxon>
        <taxon>Bacillota</taxon>
        <taxon>Bacilli</taxon>
        <taxon>Lactobacillales</taxon>
        <taxon>Lactobacillaceae</taxon>
        <taxon>Leuconostoc</taxon>
    </lineage>
</organism>
<dbReference type="Gene3D" id="3.40.50.300">
    <property type="entry name" value="P-loop containing nucleotide triphosphate hydrolases"/>
    <property type="match status" value="1"/>
</dbReference>
<name>A0A1X0VE49_LEUPS</name>
<proteinExistence type="inferred from homology"/>
<comment type="similarity">
    <text evidence="1">Belongs to the ABC transporter superfamily.</text>
</comment>
<dbReference type="AlphaFoldDB" id="A0A1X0VE49"/>
<comment type="caution">
    <text evidence="6">The sequence shown here is derived from an EMBL/GenBank/DDBJ whole genome shotgun (WGS) entry which is preliminary data.</text>
</comment>
<dbReference type="RefSeq" id="WP_080519347.1">
    <property type="nucleotide sequence ID" value="NZ_MPLS01000012.1"/>
</dbReference>
<dbReference type="InterPro" id="IPR027417">
    <property type="entry name" value="P-loop_NTPase"/>
</dbReference>
<dbReference type="STRING" id="33968.BMS77_06610"/>
<protein>
    <submittedName>
        <fullName evidence="6">ABC transporter ATP-binding protein</fullName>
    </submittedName>
</protein>
<dbReference type="PANTHER" id="PTHR42734:SF17">
    <property type="entry name" value="METAL TRANSPORT SYSTEM ATP-BINDING PROTEIN TM_0124-RELATED"/>
    <property type="match status" value="1"/>
</dbReference>
<dbReference type="GO" id="GO:0016887">
    <property type="term" value="F:ATP hydrolysis activity"/>
    <property type="evidence" value="ECO:0007669"/>
    <property type="project" value="InterPro"/>
</dbReference>
<keyword evidence="3" id="KW-0547">Nucleotide-binding</keyword>
<evidence type="ECO:0000256" key="1">
    <source>
        <dbReference type="ARBA" id="ARBA00005417"/>
    </source>
</evidence>
<dbReference type="GO" id="GO:0005524">
    <property type="term" value="F:ATP binding"/>
    <property type="evidence" value="ECO:0007669"/>
    <property type="project" value="UniProtKB-KW"/>
</dbReference>
<dbReference type="InterPro" id="IPR003439">
    <property type="entry name" value="ABC_transporter-like_ATP-bd"/>
</dbReference>
<keyword evidence="4 6" id="KW-0067">ATP-binding</keyword>
<feature type="domain" description="ABC transporter" evidence="5">
    <location>
        <begin position="6"/>
        <end position="227"/>
    </location>
</feature>
<dbReference type="InterPro" id="IPR050153">
    <property type="entry name" value="Metal_Ion_Import_ABC"/>
</dbReference>
<dbReference type="SMART" id="SM00382">
    <property type="entry name" value="AAA"/>
    <property type="match status" value="1"/>
</dbReference>
<dbReference type="PROSITE" id="PS50893">
    <property type="entry name" value="ABC_TRANSPORTER_2"/>
    <property type="match status" value="1"/>
</dbReference>
<dbReference type="Proteomes" id="UP000192288">
    <property type="component" value="Unassembled WGS sequence"/>
</dbReference>
<accession>A0A1X0VE49</accession>
<dbReference type="eggNOG" id="COG1121">
    <property type="taxonomic scope" value="Bacteria"/>
</dbReference>
<reference evidence="6 7" key="1">
    <citation type="journal article" date="2017" name="Front. Microbiol.">
        <title>Genomic Characterization of Dairy Associated Leuconostoc Species and Diversity of Leuconostocs in Undefined Mixed Mesophilic Starter Cultures.</title>
        <authorList>
            <person name="Frantzen C.A."/>
            <person name="Kot W."/>
            <person name="Pedersen T.B."/>
            <person name="Ardo Y.M."/>
            <person name="Broadbent J.R."/>
            <person name="Neve H."/>
            <person name="Hansen L.H."/>
            <person name="Dal Bello F."/>
            <person name="Ostlie H.M."/>
            <person name="Kleppen H.P."/>
            <person name="Vogensen F.K."/>
            <person name="Holo H."/>
        </authorList>
    </citation>
    <scope>NUCLEOTIDE SEQUENCE [LARGE SCALE GENOMIC DNA]</scope>
    <source>
        <strain evidence="6 7">LMGCF08</strain>
    </source>
</reference>